<feature type="region of interest" description="Disordered" evidence="1">
    <location>
        <begin position="111"/>
        <end position="135"/>
    </location>
</feature>
<keyword evidence="3" id="KW-1185">Reference proteome</keyword>
<gene>
    <name evidence="2" type="ORF">POM88_035839</name>
</gene>
<protein>
    <submittedName>
        <fullName evidence="2">Uncharacterized protein</fullName>
    </submittedName>
</protein>
<evidence type="ECO:0000256" key="1">
    <source>
        <dbReference type="SAM" id="MobiDB-lite"/>
    </source>
</evidence>
<proteinExistence type="predicted"/>
<organism evidence="2 3">
    <name type="scientific">Heracleum sosnowskyi</name>
    <dbReference type="NCBI Taxonomy" id="360622"/>
    <lineage>
        <taxon>Eukaryota</taxon>
        <taxon>Viridiplantae</taxon>
        <taxon>Streptophyta</taxon>
        <taxon>Embryophyta</taxon>
        <taxon>Tracheophyta</taxon>
        <taxon>Spermatophyta</taxon>
        <taxon>Magnoliopsida</taxon>
        <taxon>eudicotyledons</taxon>
        <taxon>Gunneridae</taxon>
        <taxon>Pentapetalae</taxon>
        <taxon>asterids</taxon>
        <taxon>campanulids</taxon>
        <taxon>Apiales</taxon>
        <taxon>Apiaceae</taxon>
        <taxon>Apioideae</taxon>
        <taxon>apioid superclade</taxon>
        <taxon>Tordylieae</taxon>
        <taxon>Tordyliinae</taxon>
        <taxon>Heracleum</taxon>
    </lineage>
</organism>
<name>A0AAD8HP25_9APIA</name>
<accession>A0AAD8HP25</accession>
<reference evidence="2" key="2">
    <citation type="submission" date="2023-05" db="EMBL/GenBank/DDBJ databases">
        <authorList>
            <person name="Schelkunov M.I."/>
        </authorList>
    </citation>
    <scope>NUCLEOTIDE SEQUENCE</scope>
    <source>
        <strain evidence="2">Hsosn_3</strain>
        <tissue evidence="2">Leaf</tissue>
    </source>
</reference>
<sequence length="340" mass="38876">MVSEKDFEDVKNEALCLEIMKEMGLQDKLHILELTEWSFLVTFGSKEEMQAFDMELLSAWFKKWDNIDPLTFTIRRRALVECRGQRVENPTQDNVASLEVGSKFSDKLDGFSKGIGSSSNHSTRNEISDSDREEGTQPILLNEKSVHDSLDAHLGSSQPTLCKLLKNSGIKGVGRPRKRKMTRKTNPFDLGNYSSGDNANILALEDEFDNLKLIRDKMLFQKRLSTPSEIKTAFYDHFKEFFSGKRYQGLFISAREIIPQLLSLEYKEFLDRGIFLEELDLALMQSVGNKAPSPDGLTLEVLKQFWPNIRLQVLENAKVFFREGTLPIGINSFPRRSVHL</sequence>
<dbReference type="Proteomes" id="UP001237642">
    <property type="component" value="Unassembled WGS sequence"/>
</dbReference>
<evidence type="ECO:0000313" key="2">
    <source>
        <dbReference type="EMBL" id="KAK1369747.1"/>
    </source>
</evidence>
<evidence type="ECO:0000313" key="3">
    <source>
        <dbReference type="Proteomes" id="UP001237642"/>
    </source>
</evidence>
<dbReference type="AlphaFoldDB" id="A0AAD8HP25"/>
<dbReference type="EMBL" id="JAUIZM010000008">
    <property type="protein sequence ID" value="KAK1369747.1"/>
    <property type="molecule type" value="Genomic_DNA"/>
</dbReference>
<reference evidence="2" key="1">
    <citation type="submission" date="2023-02" db="EMBL/GenBank/DDBJ databases">
        <title>Genome of toxic invasive species Heracleum sosnowskyi carries increased number of genes despite the absence of recent whole-genome duplications.</title>
        <authorList>
            <person name="Schelkunov M."/>
            <person name="Shtratnikova V."/>
            <person name="Makarenko M."/>
            <person name="Klepikova A."/>
            <person name="Omelchenko D."/>
            <person name="Novikova G."/>
            <person name="Obukhova E."/>
            <person name="Bogdanov V."/>
            <person name="Penin A."/>
            <person name="Logacheva M."/>
        </authorList>
    </citation>
    <scope>NUCLEOTIDE SEQUENCE</scope>
    <source>
        <strain evidence="2">Hsosn_3</strain>
        <tissue evidence="2">Leaf</tissue>
    </source>
</reference>
<feature type="compositionally biased region" description="Basic and acidic residues" evidence="1">
    <location>
        <begin position="123"/>
        <end position="135"/>
    </location>
</feature>
<comment type="caution">
    <text evidence="2">The sequence shown here is derived from an EMBL/GenBank/DDBJ whole genome shotgun (WGS) entry which is preliminary data.</text>
</comment>